<evidence type="ECO:0000313" key="2">
    <source>
        <dbReference type="EMBL" id="OAD19627.1"/>
    </source>
</evidence>
<comment type="caution">
    <text evidence="2">The sequence shown here is derived from an EMBL/GenBank/DDBJ whole genome shotgun (WGS) entry which is preliminary data.</text>
</comment>
<keyword evidence="1" id="KW-1133">Transmembrane helix</keyword>
<feature type="transmembrane region" description="Helical" evidence="1">
    <location>
        <begin position="192"/>
        <end position="211"/>
    </location>
</feature>
<accession>A0A176RV69</accession>
<dbReference type="EMBL" id="LUTY01002723">
    <property type="protein sequence ID" value="OAD19627.1"/>
    <property type="molecule type" value="Genomic_DNA"/>
</dbReference>
<dbReference type="AlphaFoldDB" id="A0A176RV69"/>
<evidence type="ECO:0000313" key="3">
    <source>
        <dbReference type="Proteomes" id="UP000076962"/>
    </source>
</evidence>
<keyword evidence="1" id="KW-0472">Membrane</keyword>
<name>A0A176RV69_9GAMM</name>
<reference evidence="2 3" key="1">
    <citation type="submission" date="2016-05" db="EMBL/GenBank/DDBJ databases">
        <title>Single-cell genome of chain-forming Candidatus Thiomargarita nelsonii and comparison to other large sulfur-oxidizing bacteria.</title>
        <authorList>
            <person name="Winkel M."/>
            <person name="Salman V."/>
            <person name="Woyke T."/>
            <person name="Schulz-Vogt H."/>
            <person name="Richter M."/>
            <person name="Flood B."/>
            <person name="Bailey J."/>
            <person name="Amann R."/>
            <person name="Mussmann M."/>
        </authorList>
    </citation>
    <scope>NUCLEOTIDE SEQUENCE [LARGE SCALE GENOMIC DNA]</scope>
    <source>
        <strain evidence="2 3">THI036</strain>
    </source>
</reference>
<evidence type="ECO:0000256" key="1">
    <source>
        <dbReference type="SAM" id="Phobius"/>
    </source>
</evidence>
<gene>
    <name evidence="2" type="ORF">THIOM_004723</name>
</gene>
<feature type="transmembrane region" description="Helical" evidence="1">
    <location>
        <begin position="80"/>
        <end position="106"/>
    </location>
</feature>
<evidence type="ECO:0008006" key="4">
    <source>
        <dbReference type="Google" id="ProtNLM"/>
    </source>
</evidence>
<feature type="transmembrane region" description="Helical" evidence="1">
    <location>
        <begin position="258"/>
        <end position="278"/>
    </location>
</feature>
<feature type="transmembrane region" description="Helical" evidence="1">
    <location>
        <begin position="156"/>
        <end position="186"/>
    </location>
</feature>
<organism evidence="2 3">
    <name type="scientific">Candidatus Thiomargarita nelsonii</name>
    <dbReference type="NCBI Taxonomy" id="1003181"/>
    <lineage>
        <taxon>Bacteria</taxon>
        <taxon>Pseudomonadati</taxon>
        <taxon>Pseudomonadota</taxon>
        <taxon>Gammaproteobacteria</taxon>
        <taxon>Thiotrichales</taxon>
        <taxon>Thiotrichaceae</taxon>
        <taxon>Thiomargarita</taxon>
    </lineage>
</organism>
<sequence>MIPYSAVVLSIEESDEKILHQMTYEAVKQSIPAETYANQTATAYQKEMEQNELYFNQQLPFYKIRPLYTSLAYLVHKTGLNLVTAIVIISALSSLFMSILILRWLLDYLDTFYAYLFSFLIIHSTGIIQIARAFTPDALSAAILIGAMYVLKQRRMYFACFLLVLAIFARTDNIIFVLIALTYLSLFSAYRLNWRASLFFVVLSALSYLSINHLANNYSWATIFHHTLINLINNPADYHPNVTWIDYLRVLKQNAFEAFLWVNSFFVFLLCAFISVSLGDNNKIYSHLGILMILSVL</sequence>
<dbReference type="Proteomes" id="UP000076962">
    <property type="component" value="Unassembled WGS sequence"/>
</dbReference>
<protein>
    <recommendedName>
        <fullName evidence="4">Glycosyltransferase RgtA/B/C/D-like domain-containing protein</fullName>
    </recommendedName>
</protein>
<feature type="transmembrane region" description="Helical" evidence="1">
    <location>
        <begin position="112"/>
        <end position="135"/>
    </location>
</feature>
<keyword evidence="3" id="KW-1185">Reference proteome</keyword>
<feature type="non-terminal residue" evidence="2">
    <location>
        <position position="297"/>
    </location>
</feature>
<keyword evidence="1" id="KW-0812">Transmembrane</keyword>
<proteinExistence type="predicted"/>